<accession>A0A2P2BTS4</accession>
<dbReference type="RefSeq" id="WP_166505074.1">
    <property type="nucleotide sequence ID" value="NZ_FJTZ01000012.1"/>
</dbReference>
<dbReference type="EMBL" id="LN650648">
    <property type="protein sequence ID" value="CEI72374.1"/>
    <property type="molecule type" value="Genomic_DNA"/>
</dbReference>
<feature type="transmembrane region" description="Helical" evidence="1">
    <location>
        <begin position="29"/>
        <end position="47"/>
    </location>
</feature>
<organism evidence="2 3">
    <name type="scientific">Romboutsia hominis</name>
    <dbReference type="NCBI Taxonomy" id="1507512"/>
    <lineage>
        <taxon>Bacteria</taxon>
        <taxon>Bacillati</taxon>
        <taxon>Bacillota</taxon>
        <taxon>Clostridia</taxon>
        <taxon>Peptostreptococcales</taxon>
        <taxon>Peptostreptococcaceae</taxon>
        <taxon>Romboutsia</taxon>
    </lineage>
</organism>
<keyword evidence="3" id="KW-1185">Reference proteome</keyword>
<keyword evidence="1" id="KW-0472">Membrane</keyword>
<dbReference type="AlphaFoldDB" id="A0A2P2BTS4"/>
<evidence type="ECO:0000313" key="3">
    <source>
        <dbReference type="Proteomes" id="UP000245695"/>
    </source>
</evidence>
<keyword evidence="1" id="KW-0812">Transmembrane</keyword>
<gene>
    <name evidence="2" type="ORF">FRIFI_0831</name>
</gene>
<evidence type="ECO:0000313" key="2">
    <source>
        <dbReference type="EMBL" id="CEI72374.1"/>
    </source>
</evidence>
<protein>
    <submittedName>
        <fullName evidence="2">Uncharacterized protein</fullName>
    </submittedName>
</protein>
<name>A0A2P2BTS4_9FIRM</name>
<keyword evidence="1" id="KW-1133">Transmembrane helix</keyword>
<reference evidence="2 3" key="1">
    <citation type="submission" date="2014-09" db="EMBL/GenBank/DDBJ databases">
        <authorList>
            <person name="Hornung B.V."/>
        </authorList>
    </citation>
    <scope>NUCLEOTIDE SEQUENCE [LARGE SCALE GENOMIC DNA]</scope>
    <source>
        <strain evidence="2 3">FRIFI</strain>
    </source>
</reference>
<proteinExistence type="predicted"/>
<dbReference type="KEGG" id="rhom:FRIFI_0831"/>
<sequence length="48" mass="5423">MNIDLIFKIVMAIVLIGIAIKAIKFLGGLVFKIALVLFIILLVYRMFI</sequence>
<evidence type="ECO:0000256" key="1">
    <source>
        <dbReference type="SAM" id="Phobius"/>
    </source>
</evidence>
<dbReference type="Proteomes" id="UP000245695">
    <property type="component" value="Chromosome 1"/>
</dbReference>
<feature type="transmembrane region" description="Helical" evidence="1">
    <location>
        <begin position="5"/>
        <end position="23"/>
    </location>
</feature>